<sequence length="299" mass="34607">MAARRSTKLDKQLITHHQKDITMNEKNYDYLKNSVKFTGFGEELSKELYAKMSTGEKDFSLIHNAKFGNDATTTVLYFKKSNETDNYFFNSFDISLKKQNEEAINQTFYMGKENNVTLKEAYNLLSGRAIHKELNKLEKQGERWVATDEKYNAWVQLDFKQTDKNGNYATKQFHDGYKFDLEKAVAKHPIKELENIDSKSNLLRSLERGNVQSVTFVIDGQEQKRFIEANPQFWKVNVYDHNMQRLDVKQTARESQTQAQSQAQSDGVTKATNKQAAETEDSPQQQAAKPRKKRSQKVS</sequence>
<organism evidence="2 3">
    <name type="scientific">Mucilaginibacter defluvii</name>
    <dbReference type="NCBI Taxonomy" id="1196019"/>
    <lineage>
        <taxon>Bacteria</taxon>
        <taxon>Pseudomonadati</taxon>
        <taxon>Bacteroidota</taxon>
        <taxon>Sphingobacteriia</taxon>
        <taxon>Sphingobacteriales</taxon>
        <taxon>Sphingobacteriaceae</taxon>
        <taxon>Mucilaginibacter</taxon>
    </lineage>
</organism>
<evidence type="ECO:0008006" key="4">
    <source>
        <dbReference type="Google" id="ProtNLM"/>
    </source>
</evidence>
<comment type="caution">
    <text evidence="2">The sequence shown here is derived from an EMBL/GenBank/DDBJ whole genome shotgun (WGS) entry which is preliminary data.</text>
</comment>
<gene>
    <name evidence="2" type="ORF">GCM10023313_06310</name>
</gene>
<keyword evidence="3" id="KW-1185">Reference proteome</keyword>
<dbReference type="EMBL" id="BAABJI010000001">
    <property type="protein sequence ID" value="GAA4906313.1"/>
    <property type="molecule type" value="Genomic_DNA"/>
</dbReference>
<proteinExistence type="predicted"/>
<evidence type="ECO:0000256" key="1">
    <source>
        <dbReference type="SAM" id="MobiDB-lite"/>
    </source>
</evidence>
<feature type="compositionally biased region" description="Basic residues" evidence="1">
    <location>
        <begin position="289"/>
        <end position="299"/>
    </location>
</feature>
<feature type="region of interest" description="Disordered" evidence="1">
    <location>
        <begin position="249"/>
        <end position="299"/>
    </location>
</feature>
<protein>
    <recommendedName>
        <fullName evidence="4">DUF3945 domain-containing protein</fullName>
    </recommendedName>
</protein>
<dbReference type="Proteomes" id="UP001501436">
    <property type="component" value="Unassembled WGS sequence"/>
</dbReference>
<accession>A0ABP9FM21</accession>
<feature type="compositionally biased region" description="Polar residues" evidence="1">
    <location>
        <begin position="266"/>
        <end position="287"/>
    </location>
</feature>
<reference evidence="3" key="1">
    <citation type="journal article" date="2019" name="Int. J. Syst. Evol. Microbiol.">
        <title>The Global Catalogue of Microorganisms (GCM) 10K type strain sequencing project: providing services to taxonomists for standard genome sequencing and annotation.</title>
        <authorList>
            <consortium name="The Broad Institute Genomics Platform"/>
            <consortium name="The Broad Institute Genome Sequencing Center for Infectious Disease"/>
            <person name="Wu L."/>
            <person name="Ma J."/>
        </authorList>
    </citation>
    <scope>NUCLEOTIDE SEQUENCE [LARGE SCALE GENOMIC DNA]</scope>
    <source>
        <strain evidence="3">JCM 18283</strain>
    </source>
</reference>
<evidence type="ECO:0000313" key="3">
    <source>
        <dbReference type="Proteomes" id="UP001501436"/>
    </source>
</evidence>
<name>A0ABP9FM21_9SPHI</name>
<feature type="compositionally biased region" description="Low complexity" evidence="1">
    <location>
        <begin position="253"/>
        <end position="265"/>
    </location>
</feature>
<evidence type="ECO:0000313" key="2">
    <source>
        <dbReference type="EMBL" id="GAA4906313.1"/>
    </source>
</evidence>